<dbReference type="InterPro" id="IPR004299">
    <property type="entry name" value="MBOAT_fam"/>
</dbReference>
<keyword evidence="5 8" id="KW-1133">Transmembrane helix</keyword>
<keyword evidence="3 7" id="KW-1003">Cell membrane</keyword>
<organism evidence="9 10">
    <name type="scientific">Parablautia intestinalis</name>
    <dbReference type="NCBI Taxonomy" id="2320100"/>
    <lineage>
        <taxon>Bacteria</taxon>
        <taxon>Bacillati</taxon>
        <taxon>Bacillota</taxon>
        <taxon>Clostridia</taxon>
        <taxon>Lachnospirales</taxon>
        <taxon>Lachnospiraceae</taxon>
        <taxon>Parablautia</taxon>
    </lineage>
</organism>
<dbReference type="InterPro" id="IPR028362">
    <property type="entry name" value="AlgI"/>
</dbReference>
<dbReference type="RefSeq" id="WP_120471580.1">
    <property type="nucleotide sequence ID" value="NZ_RAYQ01000021.1"/>
</dbReference>
<evidence type="ECO:0000256" key="3">
    <source>
        <dbReference type="ARBA" id="ARBA00022475"/>
    </source>
</evidence>
<evidence type="ECO:0000256" key="4">
    <source>
        <dbReference type="ARBA" id="ARBA00022692"/>
    </source>
</evidence>
<dbReference type="GO" id="GO:0005886">
    <property type="term" value="C:plasma membrane"/>
    <property type="evidence" value="ECO:0007669"/>
    <property type="project" value="UniProtKB-SubCell"/>
</dbReference>
<comment type="subcellular location">
    <subcellularLocation>
        <location evidence="1">Cell membrane</location>
        <topology evidence="1">Multi-pass membrane protein</topology>
    </subcellularLocation>
</comment>
<dbReference type="OrthoDB" id="9805788at2"/>
<keyword evidence="7" id="KW-0012">Acyltransferase</keyword>
<feature type="transmembrane region" description="Helical" evidence="8">
    <location>
        <begin position="220"/>
        <end position="237"/>
    </location>
</feature>
<dbReference type="InterPro" id="IPR051085">
    <property type="entry name" value="MB_O-acyltransferase"/>
</dbReference>
<evidence type="ECO:0000256" key="6">
    <source>
        <dbReference type="ARBA" id="ARBA00023136"/>
    </source>
</evidence>
<feature type="transmembrane region" description="Helical" evidence="8">
    <location>
        <begin position="115"/>
        <end position="133"/>
    </location>
</feature>
<dbReference type="PIRSF" id="PIRSF500217">
    <property type="entry name" value="AlgI"/>
    <property type="match status" value="1"/>
</dbReference>
<proteinExistence type="inferred from homology"/>
<sequence length="465" mass="52670">MLFSSITFLYYFLPLTLVLYFLSPGRLKSAVLLLASLVFYGWGEPRYVLLMVLSILSGYVFGLLVERYRKKRAGRALCVISVGISLSFLLCFKYLDFFLENLNRAAGLEISLLGLALPIGISFYTFQIISYTVDVYRGERAQRNLIHLAAYVVMFPQLIAGPIVRYSDIAGQLTVREHSFSGAASGIRRFVIGLGKKILIANQLGELCAGFRASEEKSVLFYWLYAVAFSLHIYFDFSGYSDMAIGLGRVFGFRFLENFHYPYISASITEFWRRWHISLGSWFRDYVYIPLGGNRKGQKRQLLNILIVWMLTGFWHGAAWNFILWGLYFAFFLTIEKLWLLKLLKGSRFWPHVYTLFLVMISFVIFNGESMGQLLSDLAGLVGTGGIPLVSAEAVYYLRSFGIVLLTAVAGATPVFRSFMLKISKDPIGGKVLNLAEPFALAGVMLVITAYLVDGSFNPFLYFRF</sequence>
<dbReference type="GO" id="GO:0016746">
    <property type="term" value="F:acyltransferase activity"/>
    <property type="evidence" value="ECO:0007669"/>
    <property type="project" value="UniProtKB-KW"/>
</dbReference>
<evidence type="ECO:0000256" key="7">
    <source>
        <dbReference type="PIRNR" id="PIRNR016636"/>
    </source>
</evidence>
<reference evidence="9 10" key="1">
    <citation type="submission" date="2018-09" db="EMBL/GenBank/DDBJ databases">
        <title>Murine metabolic-syndrome-specific gut microbial biobank.</title>
        <authorList>
            <person name="Liu C."/>
        </authorList>
    </citation>
    <scope>NUCLEOTIDE SEQUENCE [LARGE SCALE GENOMIC DNA]</scope>
    <source>
        <strain evidence="9 10">0.1xD8-82</strain>
    </source>
</reference>
<gene>
    <name evidence="9" type="ORF">D7V94_17365</name>
</gene>
<keyword evidence="4 8" id="KW-0812">Transmembrane</keyword>
<dbReference type="GO" id="GO:0042121">
    <property type="term" value="P:alginic acid biosynthetic process"/>
    <property type="evidence" value="ECO:0007669"/>
    <property type="project" value="InterPro"/>
</dbReference>
<feature type="transmembrane region" description="Helical" evidence="8">
    <location>
        <begin position="403"/>
        <end position="420"/>
    </location>
</feature>
<keyword evidence="7" id="KW-0808">Transferase</keyword>
<feature type="transmembrane region" description="Helical" evidence="8">
    <location>
        <begin position="145"/>
        <end position="164"/>
    </location>
</feature>
<feature type="transmembrane region" description="Helical" evidence="8">
    <location>
        <begin position="47"/>
        <end position="65"/>
    </location>
</feature>
<feature type="transmembrane region" description="Helical" evidence="8">
    <location>
        <begin position="302"/>
        <end position="329"/>
    </location>
</feature>
<name>A0A3A9AEM7_9FIRM</name>
<dbReference type="PIRSF" id="PIRSF016636">
    <property type="entry name" value="AlgI_DltB"/>
    <property type="match status" value="1"/>
</dbReference>
<evidence type="ECO:0000256" key="2">
    <source>
        <dbReference type="ARBA" id="ARBA00010323"/>
    </source>
</evidence>
<feature type="transmembrane region" description="Helical" evidence="8">
    <location>
        <begin position="432"/>
        <end position="453"/>
    </location>
</feature>
<comment type="similarity">
    <text evidence="2 7">Belongs to the membrane-bound acyltransferase family.</text>
</comment>
<keyword evidence="10" id="KW-1185">Reference proteome</keyword>
<comment type="caution">
    <text evidence="9">The sequence shown here is derived from an EMBL/GenBank/DDBJ whole genome shotgun (WGS) entry which is preliminary data.</text>
</comment>
<accession>A0A3A9AEM7</accession>
<feature type="transmembrane region" description="Helical" evidence="8">
    <location>
        <begin position="7"/>
        <end position="27"/>
    </location>
</feature>
<evidence type="ECO:0000256" key="5">
    <source>
        <dbReference type="ARBA" id="ARBA00022989"/>
    </source>
</evidence>
<dbReference type="PANTHER" id="PTHR13285">
    <property type="entry name" value="ACYLTRANSFERASE"/>
    <property type="match status" value="1"/>
</dbReference>
<dbReference type="Pfam" id="PF03062">
    <property type="entry name" value="MBOAT"/>
    <property type="match status" value="1"/>
</dbReference>
<dbReference type="Proteomes" id="UP000280696">
    <property type="component" value="Unassembled WGS sequence"/>
</dbReference>
<evidence type="ECO:0000256" key="1">
    <source>
        <dbReference type="ARBA" id="ARBA00004651"/>
    </source>
</evidence>
<dbReference type="AlphaFoldDB" id="A0A3A9AEM7"/>
<dbReference type="PANTHER" id="PTHR13285:SF18">
    <property type="entry name" value="PROTEIN-CYSTEINE N-PALMITOYLTRANSFERASE RASP"/>
    <property type="match status" value="1"/>
</dbReference>
<protein>
    <submittedName>
        <fullName evidence="9">MBOAT family protein</fullName>
    </submittedName>
</protein>
<evidence type="ECO:0000313" key="9">
    <source>
        <dbReference type="EMBL" id="RKI89544.1"/>
    </source>
</evidence>
<evidence type="ECO:0000313" key="10">
    <source>
        <dbReference type="Proteomes" id="UP000280696"/>
    </source>
</evidence>
<dbReference type="EMBL" id="RAYQ01000021">
    <property type="protein sequence ID" value="RKI89544.1"/>
    <property type="molecule type" value="Genomic_DNA"/>
</dbReference>
<feature type="transmembrane region" description="Helical" evidence="8">
    <location>
        <begin position="77"/>
        <end position="95"/>
    </location>
</feature>
<evidence type="ECO:0000256" key="8">
    <source>
        <dbReference type="SAM" id="Phobius"/>
    </source>
</evidence>
<feature type="transmembrane region" description="Helical" evidence="8">
    <location>
        <begin position="349"/>
        <end position="366"/>
    </location>
</feature>
<keyword evidence="6 7" id="KW-0472">Membrane</keyword>
<dbReference type="InterPro" id="IPR024194">
    <property type="entry name" value="Ac/AlaTfrase_AlgI/DltB"/>
</dbReference>